<sequence length="98" mass="11177">MKYFERRKKAKLYRQWVEQAGLPPDATGSEVEKSEDTHLPIDNPEAAMPIPDNLPIIRVREANQIAIHPDVTGDMMAEINKRQPRLPLLYILLGVSMV</sequence>
<feature type="compositionally biased region" description="Basic and acidic residues" evidence="1">
    <location>
        <begin position="30"/>
        <end position="39"/>
    </location>
</feature>
<comment type="caution">
    <text evidence="2">The sequence shown here is derived from an EMBL/GenBank/DDBJ whole genome shotgun (WGS) entry which is preliminary data.</text>
</comment>
<dbReference type="AlphaFoldDB" id="X1TLJ0"/>
<evidence type="ECO:0000313" key="2">
    <source>
        <dbReference type="EMBL" id="GAI80909.1"/>
    </source>
</evidence>
<dbReference type="EMBL" id="BARW01010823">
    <property type="protein sequence ID" value="GAI80909.1"/>
    <property type="molecule type" value="Genomic_DNA"/>
</dbReference>
<feature type="region of interest" description="Disordered" evidence="1">
    <location>
        <begin position="22"/>
        <end position="45"/>
    </location>
</feature>
<proteinExistence type="predicted"/>
<name>X1TLJ0_9ZZZZ</name>
<accession>X1TLJ0</accession>
<organism evidence="2">
    <name type="scientific">marine sediment metagenome</name>
    <dbReference type="NCBI Taxonomy" id="412755"/>
    <lineage>
        <taxon>unclassified sequences</taxon>
        <taxon>metagenomes</taxon>
        <taxon>ecological metagenomes</taxon>
    </lineage>
</organism>
<protein>
    <submittedName>
        <fullName evidence="2">Uncharacterized protein</fullName>
    </submittedName>
</protein>
<gene>
    <name evidence="2" type="ORF">S12H4_21129</name>
</gene>
<feature type="non-terminal residue" evidence="2">
    <location>
        <position position="98"/>
    </location>
</feature>
<evidence type="ECO:0000256" key="1">
    <source>
        <dbReference type="SAM" id="MobiDB-lite"/>
    </source>
</evidence>
<reference evidence="2" key="1">
    <citation type="journal article" date="2014" name="Front. Microbiol.">
        <title>High frequency of phylogenetically diverse reductive dehalogenase-homologous genes in deep subseafloor sedimentary metagenomes.</title>
        <authorList>
            <person name="Kawai M."/>
            <person name="Futagami T."/>
            <person name="Toyoda A."/>
            <person name="Takaki Y."/>
            <person name="Nishi S."/>
            <person name="Hori S."/>
            <person name="Arai W."/>
            <person name="Tsubouchi T."/>
            <person name="Morono Y."/>
            <person name="Uchiyama I."/>
            <person name="Ito T."/>
            <person name="Fujiyama A."/>
            <person name="Inagaki F."/>
            <person name="Takami H."/>
        </authorList>
    </citation>
    <scope>NUCLEOTIDE SEQUENCE</scope>
    <source>
        <strain evidence="2">Expedition CK06-06</strain>
    </source>
</reference>